<dbReference type="EMBL" id="JBDZYD010000005">
    <property type="protein sequence ID" value="MEQ0560710.1"/>
    <property type="molecule type" value="Genomic_DNA"/>
</dbReference>
<keyword evidence="2" id="KW-1185">Reference proteome</keyword>
<accession>A0ABV0LEJ2</accession>
<sequence>MTTPPSAETAAVAQAAAADAACTSLQAWARHRDQLPQLRAELVALAWQAGNRNVAALARDADVSRDTIYADLRAHGIDAADQAARRTAATPRYQPLTADAIAGLGKLVEARIISAMLTDRPQPEAAIAWQAGIILSRIEAMLGTPAGTMTDLTGTETVNSRADQLQDLIDRATMIVEDARKVLAGELTHDQVAARAVDDQVNTLGGALEPVVMDATLRLVVPNEDVPQPIAITLAYRDGKLIEVDSESPLVDGQLDRTAHLAIHHAFDIITRALRPVLADRAYFTSDEGRGEAD</sequence>
<dbReference type="RefSeq" id="WP_348951742.1">
    <property type="nucleotide sequence ID" value="NZ_JBDZYD010000005.1"/>
</dbReference>
<gene>
    <name evidence="1" type="ORF">ABJI51_16610</name>
</gene>
<evidence type="ECO:0000313" key="1">
    <source>
        <dbReference type="EMBL" id="MEQ0560710.1"/>
    </source>
</evidence>
<comment type="caution">
    <text evidence="1">The sequence shown here is derived from an EMBL/GenBank/DDBJ whole genome shotgun (WGS) entry which is preliminary data.</text>
</comment>
<name>A0ABV0LEJ2_9PSEU</name>
<organism evidence="1 2">
    <name type="scientific">Amycolatopsis melonis</name>
    <dbReference type="NCBI Taxonomy" id="3156488"/>
    <lineage>
        <taxon>Bacteria</taxon>
        <taxon>Bacillati</taxon>
        <taxon>Actinomycetota</taxon>
        <taxon>Actinomycetes</taxon>
        <taxon>Pseudonocardiales</taxon>
        <taxon>Pseudonocardiaceae</taxon>
        <taxon>Amycolatopsis</taxon>
    </lineage>
</organism>
<proteinExistence type="predicted"/>
<protein>
    <submittedName>
        <fullName evidence="1">Uncharacterized protein</fullName>
    </submittedName>
</protein>
<reference evidence="1 2" key="1">
    <citation type="submission" date="2024-05" db="EMBL/GenBank/DDBJ databases">
        <authorList>
            <person name="Zhao H."/>
            <person name="Xu Y."/>
            <person name="Lin S."/>
            <person name="Spain J.C."/>
            <person name="Zhou N.-Y."/>
        </authorList>
    </citation>
    <scope>NUCLEOTIDE SEQUENCE [LARGE SCALE GENOMIC DNA]</scope>
    <source>
        <strain evidence="1 2">NEAU-NG30</strain>
    </source>
</reference>
<evidence type="ECO:0000313" key="2">
    <source>
        <dbReference type="Proteomes" id="UP001440984"/>
    </source>
</evidence>
<dbReference type="Proteomes" id="UP001440984">
    <property type="component" value="Unassembled WGS sequence"/>
</dbReference>